<proteinExistence type="predicted"/>
<accession>A0A2Z4JEW2</accession>
<evidence type="ECO:0000259" key="4">
    <source>
        <dbReference type="PROSITE" id="PS50043"/>
    </source>
</evidence>
<keyword evidence="3" id="KW-0804">Transcription</keyword>
<evidence type="ECO:0000256" key="3">
    <source>
        <dbReference type="ARBA" id="ARBA00023163"/>
    </source>
</evidence>
<dbReference type="PANTHER" id="PTHR43214">
    <property type="entry name" value="TWO-COMPONENT RESPONSE REGULATOR"/>
    <property type="match status" value="1"/>
</dbReference>
<dbReference type="InterPro" id="IPR039420">
    <property type="entry name" value="WalR-like"/>
</dbReference>
<dbReference type="InterPro" id="IPR016032">
    <property type="entry name" value="Sig_transdc_resp-reg_C-effctor"/>
</dbReference>
<dbReference type="EMBL" id="CP030074">
    <property type="protein sequence ID" value="AWW43368.1"/>
    <property type="molecule type" value="Genomic_DNA"/>
</dbReference>
<dbReference type="SUPFAM" id="SSF46894">
    <property type="entry name" value="C-terminal effector domain of the bipartite response regulators"/>
    <property type="match status" value="1"/>
</dbReference>
<dbReference type="SMART" id="SM00421">
    <property type="entry name" value="HTH_LUXR"/>
    <property type="match status" value="1"/>
</dbReference>
<dbReference type="GO" id="GO:0006355">
    <property type="term" value="P:regulation of DNA-templated transcription"/>
    <property type="evidence" value="ECO:0007669"/>
    <property type="project" value="InterPro"/>
</dbReference>
<dbReference type="PANTHER" id="PTHR43214:SF24">
    <property type="entry name" value="TRANSCRIPTIONAL REGULATORY PROTEIN NARL-RELATED"/>
    <property type="match status" value="1"/>
</dbReference>
<dbReference type="Proteomes" id="UP000249616">
    <property type="component" value="Plasmid unnamed1"/>
</dbReference>
<dbReference type="PROSITE" id="PS50043">
    <property type="entry name" value="HTH_LUXR_2"/>
    <property type="match status" value="1"/>
</dbReference>
<dbReference type="KEGG" id="scad:DN051_43155"/>
<protein>
    <submittedName>
        <fullName evidence="5">DNA-binding response regulator</fullName>
    </submittedName>
</protein>
<evidence type="ECO:0000313" key="6">
    <source>
        <dbReference type="Proteomes" id="UP000249616"/>
    </source>
</evidence>
<keyword evidence="2 5" id="KW-0238">DNA-binding</keyword>
<evidence type="ECO:0000313" key="5">
    <source>
        <dbReference type="EMBL" id="AWW43368.1"/>
    </source>
</evidence>
<evidence type="ECO:0000256" key="2">
    <source>
        <dbReference type="ARBA" id="ARBA00023125"/>
    </source>
</evidence>
<dbReference type="AlphaFoldDB" id="A0A2Z4JEW2"/>
<geneLocation type="plasmid" evidence="5 6">
    <name>unnamed1</name>
</geneLocation>
<dbReference type="GO" id="GO:0003677">
    <property type="term" value="F:DNA binding"/>
    <property type="evidence" value="ECO:0007669"/>
    <property type="project" value="UniProtKB-KW"/>
</dbReference>
<evidence type="ECO:0000256" key="1">
    <source>
        <dbReference type="ARBA" id="ARBA00023015"/>
    </source>
</evidence>
<keyword evidence="1" id="KW-0805">Transcription regulation</keyword>
<dbReference type="CDD" id="cd06170">
    <property type="entry name" value="LuxR_C_like"/>
    <property type="match status" value="1"/>
</dbReference>
<keyword evidence="5" id="KW-0614">Plasmid</keyword>
<reference evidence="6" key="1">
    <citation type="submission" date="2018-06" db="EMBL/GenBank/DDBJ databases">
        <authorList>
            <person name="Li K."/>
        </authorList>
    </citation>
    <scope>NUCLEOTIDE SEQUENCE [LARGE SCALE GENOMIC DNA]</scope>
    <source>
        <strain evidence="6">ZFG47</strain>
        <plasmid evidence="6">unnamed1</plasmid>
    </source>
</reference>
<sequence>MSTGPERPPTVVVLANDPVTREGVTGYLRSRPQMVEVLGFEDRARADVMVVLATDVTSQTLAGIRKASLETGNPDMRVVLVADSITEAQLTGAISHGLVSFLPRRQTEMQHILSTIVSSRAGHAYLPAELVRKLVEGLRAMQVSESSDFTLSEREIDIVRLLSEGWTTEEIAEKLSYSERTIKNAIHGMLARLGLRNRTHAVGYAARIGIL</sequence>
<dbReference type="Pfam" id="PF00196">
    <property type="entry name" value="GerE"/>
    <property type="match status" value="1"/>
</dbReference>
<dbReference type="InterPro" id="IPR000792">
    <property type="entry name" value="Tscrpt_reg_LuxR_C"/>
</dbReference>
<organism evidence="5 6">
    <name type="scientific">Streptomyces cadmiisoli</name>
    <dbReference type="NCBI Taxonomy" id="2184053"/>
    <lineage>
        <taxon>Bacteria</taxon>
        <taxon>Bacillati</taxon>
        <taxon>Actinomycetota</taxon>
        <taxon>Actinomycetes</taxon>
        <taxon>Kitasatosporales</taxon>
        <taxon>Streptomycetaceae</taxon>
        <taxon>Streptomyces</taxon>
        <taxon>Streptomyces aurantiacus group</taxon>
    </lineage>
</organism>
<dbReference type="PRINTS" id="PR00038">
    <property type="entry name" value="HTHLUXR"/>
</dbReference>
<keyword evidence="6" id="KW-1185">Reference proteome</keyword>
<name>A0A2Z4JEW2_9ACTN</name>
<feature type="domain" description="HTH luxR-type" evidence="4">
    <location>
        <begin position="144"/>
        <end position="209"/>
    </location>
</feature>
<gene>
    <name evidence="5" type="ORF">DN051_43155</name>
</gene>
<dbReference type="RefSeq" id="WP_053763609.1">
    <property type="nucleotide sequence ID" value="NZ_CBDRHE010000011.1"/>
</dbReference>
<dbReference type="Gene3D" id="3.40.50.2300">
    <property type="match status" value="1"/>
</dbReference>